<gene>
    <name evidence="1" type="ORF">A2519_08810</name>
</gene>
<dbReference type="Proteomes" id="UP000179243">
    <property type="component" value="Unassembled WGS sequence"/>
</dbReference>
<organism evidence="1 2">
    <name type="scientific">Candidatus Raymondbacteria bacterium RIFOXYD12_FULL_49_13</name>
    <dbReference type="NCBI Taxonomy" id="1817890"/>
    <lineage>
        <taxon>Bacteria</taxon>
        <taxon>Raymondiibacteriota</taxon>
    </lineage>
</organism>
<dbReference type="GO" id="GO:0006313">
    <property type="term" value="P:DNA transposition"/>
    <property type="evidence" value="ECO:0007669"/>
    <property type="project" value="InterPro"/>
</dbReference>
<name>A0A1F7FIB1_UNCRA</name>
<dbReference type="EMBL" id="MFYX01000033">
    <property type="protein sequence ID" value="OGK06358.1"/>
    <property type="molecule type" value="Genomic_DNA"/>
</dbReference>
<dbReference type="InterPro" id="IPR036515">
    <property type="entry name" value="Transposase_17_sf"/>
</dbReference>
<dbReference type="GO" id="GO:0003677">
    <property type="term" value="F:DNA binding"/>
    <property type="evidence" value="ECO:0007669"/>
    <property type="project" value="InterPro"/>
</dbReference>
<comment type="caution">
    <text evidence="1">The sequence shown here is derived from an EMBL/GenBank/DDBJ whole genome shotgun (WGS) entry which is preliminary data.</text>
</comment>
<evidence type="ECO:0008006" key="3">
    <source>
        <dbReference type="Google" id="ProtNLM"/>
    </source>
</evidence>
<protein>
    <recommendedName>
        <fullName evidence="3">Transposase IS200-like domain-containing protein</fullName>
    </recommendedName>
</protein>
<dbReference type="Gene3D" id="3.30.70.1290">
    <property type="entry name" value="Transposase IS200-like"/>
    <property type="match status" value="1"/>
</dbReference>
<dbReference type="SUPFAM" id="SSF143422">
    <property type="entry name" value="Transposase IS200-like"/>
    <property type="match status" value="1"/>
</dbReference>
<dbReference type="AlphaFoldDB" id="A0A1F7FIB1"/>
<proteinExistence type="predicted"/>
<evidence type="ECO:0000313" key="1">
    <source>
        <dbReference type="EMBL" id="OGK06358.1"/>
    </source>
</evidence>
<sequence length="135" mass="15996">MWFLGYHFVLFFNAKYKRVGPLFRNRFQSQIIEDPDYFQNVVRYIHNNPVAGGFINRIDEERDETITSYRYLSGQSMEYKWLAKEELYRHLGIHNAQDLSRVAFALGNPVTMETFAILTQTERKKIRALKLLKAA</sequence>
<evidence type="ECO:0000313" key="2">
    <source>
        <dbReference type="Proteomes" id="UP000179243"/>
    </source>
</evidence>
<accession>A0A1F7FIB1</accession>
<reference evidence="1 2" key="1">
    <citation type="journal article" date="2016" name="Nat. Commun.">
        <title>Thousands of microbial genomes shed light on interconnected biogeochemical processes in an aquifer system.</title>
        <authorList>
            <person name="Anantharaman K."/>
            <person name="Brown C.T."/>
            <person name="Hug L.A."/>
            <person name="Sharon I."/>
            <person name="Castelle C.J."/>
            <person name="Probst A.J."/>
            <person name="Thomas B.C."/>
            <person name="Singh A."/>
            <person name="Wilkins M.J."/>
            <person name="Karaoz U."/>
            <person name="Brodie E.L."/>
            <person name="Williams K.H."/>
            <person name="Hubbard S.S."/>
            <person name="Banfield J.F."/>
        </authorList>
    </citation>
    <scope>NUCLEOTIDE SEQUENCE [LARGE SCALE GENOMIC DNA]</scope>
</reference>
<dbReference type="GO" id="GO:0004803">
    <property type="term" value="F:transposase activity"/>
    <property type="evidence" value="ECO:0007669"/>
    <property type="project" value="InterPro"/>
</dbReference>